<dbReference type="PANTHER" id="PTHR43693">
    <property type="entry name" value="PROTEIN PHOSPHATASE CHEZ"/>
    <property type="match status" value="1"/>
</dbReference>
<dbReference type="EMBL" id="CP120576">
    <property type="protein sequence ID" value="WEY83729.1"/>
    <property type="molecule type" value="Genomic_DNA"/>
</dbReference>
<accession>A0A0D1JJF3</accession>
<dbReference type="CDD" id="cd17909">
    <property type="entry name" value="CheC_ClassI"/>
    <property type="match status" value="1"/>
</dbReference>
<dbReference type="AlphaFoldDB" id="A0A0D1JJF3"/>
<dbReference type="InterPro" id="IPR028976">
    <property type="entry name" value="CheC-like_sf"/>
</dbReference>
<dbReference type="InterPro" id="IPR050992">
    <property type="entry name" value="CheZ_family_phosphatases"/>
</dbReference>
<protein>
    <submittedName>
        <fullName evidence="5">CheY-P phosphatase CheC</fullName>
    </submittedName>
    <submittedName>
        <fullName evidence="4">Signal terminating phosphatase</fullName>
    </submittedName>
</protein>
<proteinExistence type="predicted"/>
<dbReference type="Pfam" id="PF04509">
    <property type="entry name" value="CheC"/>
    <property type="match status" value="2"/>
</dbReference>
<dbReference type="EMBL" id="JXBC01000002">
    <property type="protein sequence ID" value="KIU12659.1"/>
    <property type="molecule type" value="Genomic_DNA"/>
</dbReference>
<dbReference type="PATRIC" id="fig|1423.173.peg.1538"/>
<dbReference type="STRING" id="483913.AN935_08580"/>
<dbReference type="Proteomes" id="UP001214898">
    <property type="component" value="Chromosome"/>
</dbReference>
<dbReference type="Gene3D" id="3.40.1550.10">
    <property type="entry name" value="CheC-like"/>
    <property type="match status" value="1"/>
</dbReference>
<feature type="domain" description="CheC-like protein" evidence="3">
    <location>
        <begin position="10"/>
        <end position="45"/>
    </location>
</feature>
<gene>
    <name evidence="5" type="primary">cheC</name>
    <name evidence="5" type="ORF">P5633_15395</name>
    <name evidence="4" type="ORF">SC09_Contig19orf01195</name>
</gene>
<dbReference type="SUPFAM" id="SSF103039">
    <property type="entry name" value="CheC-like"/>
    <property type="match status" value="1"/>
</dbReference>
<dbReference type="Proteomes" id="UP000032247">
    <property type="component" value="Unassembled WGS sequence"/>
</dbReference>
<evidence type="ECO:0000313" key="5">
    <source>
        <dbReference type="EMBL" id="WEY83729.1"/>
    </source>
</evidence>
<feature type="domain" description="CheC-like protein" evidence="3">
    <location>
        <begin position="111"/>
        <end position="147"/>
    </location>
</feature>
<dbReference type="InterPro" id="IPR007597">
    <property type="entry name" value="CheC"/>
</dbReference>
<sequence>MSIFNGIKEEQMDILREVGNIGAGHSASAMAQLLNRKIDMEVPFAKLLSFDELVDFFGGADVPVASIFLRIEGDLTGSMFFIMPFFQAEQFIRELIGNPDFDIEDLGEDHMSSSALHELGNILAGSYLTALADLTKLQLYPSVPEVSLDMFGAVISEGLMELSQVGEHAIVVDTSIFDQSHQQELKAHMFMLPDYDSFEKLFVALGASL</sequence>
<organism evidence="4 6">
    <name type="scientific">Bacillus subtilis</name>
    <dbReference type="NCBI Taxonomy" id="1423"/>
    <lineage>
        <taxon>Bacteria</taxon>
        <taxon>Bacillati</taxon>
        <taxon>Bacillota</taxon>
        <taxon>Bacilli</taxon>
        <taxon>Bacillales</taxon>
        <taxon>Bacillaceae</taxon>
        <taxon>Bacillus</taxon>
    </lineage>
</organism>
<dbReference type="PANTHER" id="PTHR43693:SF1">
    <property type="entry name" value="PROTEIN PHOSPHATASE CHEZ"/>
    <property type="match status" value="1"/>
</dbReference>
<dbReference type="GO" id="GO:0016787">
    <property type="term" value="F:hydrolase activity"/>
    <property type="evidence" value="ECO:0007669"/>
    <property type="project" value="UniProtKB-KW"/>
</dbReference>
<evidence type="ECO:0000259" key="3">
    <source>
        <dbReference type="Pfam" id="PF04509"/>
    </source>
</evidence>
<keyword evidence="2" id="KW-0378">Hydrolase</keyword>
<keyword evidence="1" id="KW-0145">Chemotaxis</keyword>
<dbReference type="GO" id="GO:0006935">
    <property type="term" value="P:chemotaxis"/>
    <property type="evidence" value="ECO:0007669"/>
    <property type="project" value="UniProtKB-KW"/>
</dbReference>
<evidence type="ECO:0000313" key="4">
    <source>
        <dbReference type="EMBL" id="KIU12659.1"/>
    </source>
</evidence>
<name>A0A0D1JJF3_BACIU</name>
<evidence type="ECO:0000256" key="1">
    <source>
        <dbReference type="ARBA" id="ARBA00022500"/>
    </source>
</evidence>
<reference evidence="5" key="2">
    <citation type="submission" date="2023-03" db="EMBL/GenBank/DDBJ databases">
        <title>Complete genome sequences of 52 Bacillus and Priestia strains isolated from West-African fermentations and 26 reference strains from the DSMZ collection.</title>
        <authorList>
            <person name="Wiedenbein E.S."/>
            <person name="Canoy T.S."/>
            <person name="Hui Y."/>
            <person name="Parkouda C."/>
            <person name="Dawende C."/>
            <person name="Ametefe E."/>
            <person name="Jespersen L."/>
            <person name="Nielsen D.S."/>
        </authorList>
    </citation>
    <scope>NUCLEOTIDE SEQUENCE</scope>
    <source>
        <strain evidence="5">PRO56</strain>
    </source>
</reference>
<reference evidence="4 6" key="1">
    <citation type="submission" date="2014-12" db="EMBL/GenBank/DDBJ databases">
        <title>Comparative genome analysis of Bacillus coagulans HM-08, Clostridium butyricum HM-68, Bacillus subtilis HM-66 and Bacillus licheniformis BL-09.</title>
        <authorList>
            <person name="Zhang H."/>
        </authorList>
    </citation>
    <scope>NUCLEOTIDE SEQUENCE [LARGE SCALE GENOMIC DNA]</scope>
    <source>
        <strain evidence="4 6">HM-66</strain>
    </source>
</reference>
<evidence type="ECO:0000256" key="2">
    <source>
        <dbReference type="ARBA" id="ARBA00022801"/>
    </source>
</evidence>
<evidence type="ECO:0000313" key="6">
    <source>
        <dbReference type="Proteomes" id="UP000032247"/>
    </source>
</evidence>